<sequence length="117" mass="13960">MIEILRDDINKDFFHEQDFLRFSFEFNRTDCVFYAGFTGGPVYQGKLLGTLLNDRYAAFRYRYIDHQNKLRCGNCTFQFDILQIEKNDPGKEVSQHMDEAEIKETLINSLRKYLLEK</sequence>
<dbReference type="InterPro" id="IPR058595">
    <property type="entry name" value="Avidin-like"/>
</dbReference>
<dbReference type="Proteomes" id="UP000308230">
    <property type="component" value="Unassembled WGS sequence"/>
</dbReference>
<accession>A0A5R9EWI7</accession>
<evidence type="ECO:0000313" key="2">
    <source>
        <dbReference type="Proteomes" id="UP000308230"/>
    </source>
</evidence>
<dbReference type="Pfam" id="PF26421">
    <property type="entry name" value="Avidin_like"/>
    <property type="match status" value="1"/>
</dbReference>
<dbReference type="EMBL" id="SWLG01000026">
    <property type="protein sequence ID" value="TLS35191.1"/>
    <property type="molecule type" value="Genomic_DNA"/>
</dbReference>
<reference evidence="1 2" key="1">
    <citation type="submission" date="2019-04" db="EMBL/GenBank/DDBJ databases">
        <title>Bacillus caeni sp. nov., a bacterium isolated from mangrove sediment.</title>
        <authorList>
            <person name="Huang H."/>
            <person name="Mo K."/>
            <person name="Hu Y."/>
        </authorList>
    </citation>
    <scope>NUCLEOTIDE SEQUENCE [LARGE SCALE GENOMIC DNA]</scope>
    <source>
        <strain evidence="1 2">HB172195</strain>
    </source>
</reference>
<organism evidence="1 2">
    <name type="scientific">Exobacillus caeni</name>
    <dbReference type="NCBI Taxonomy" id="2574798"/>
    <lineage>
        <taxon>Bacteria</taxon>
        <taxon>Bacillati</taxon>
        <taxon>Bacillota</taxon>
        <taxon>Bacilli</taxon>
        <taxon>Bacillales</taxon>
        <taxon>Guptibacillaceae</taxon>
        <taxon>Exobacillus</taxon>
    </lineage>
</organism>
<dbReference type="RefSeq" id="WP_138129259.1">
    <property type="nucleotide sequence ID" value="NZ_SWLG01000026.1"/>
</dbReference>
<keyword evidence="2" id="KW-1185">Reference proteome</keyword>
<dbReference type="AlphaFoldDB" id="A0A5R9EWI7"/>
<protein>
    <submittedName>
        <fullName evidence="1">Uncharacterized protein</fullName>
    </submittedName>
</protein>
<gene>
    <name evidence="1" type="ORF">FCL54_21570</name>
</gene>
<name>A0A5R9EWI7_9BACL</name>
<evidence type="ECO:0000313" key="1">
    <source>
        <dbReference type="EMBL" id="TLS35191.1"/>
    </source>
</evidence>
<proteinExistence type="predicted"/>
<comment type="caution">
    <text evidence="1">The sequence shown here is derived from an EMBL/GenBank/DDBJ whole genome shotgun (WGS) entry which is preliminary data.</text>
</comment>